<dbReference type="Proteomes" id="UP001589828">
    <property type="component" value="Unassembled WGS sequence"/>
</dbReference>
<feature type="transmembrane region" description="Helical" evidence="1">
    <location>
        <begin position="134"/>
        <end position="153"/>
    </location>
</feature>
<keyword evidence="1" id="KW-0472">Membrane</keyword>
<dbReference type="EMBL" id="JBHLTS010000072">
    <property type="protein sequence ID" value="MFC0517238.1"/>
    <property type="molecule type" value="Genomic_DNA"/>
</dbReference>
<keyword evidence="1" id="KW-1133">Transmembrane helix</keyword>
<protein>
    <submittedName>
        <fullName evidence="2">DUF2809 domain-containing protein</fullName>
    </submittedName>
</protein>
<comment type="caution">
    <text evidence="2">The sequence shown here is derived from an EMBL/GenBank/DDBJ whole genome shotgun (WGS) entry which is preliminary data.</text>
</comment>
<dbReference type="Pfam" id="PF10990">
    <property type="entry name" value="DUF2809"/>
    <property type="match status" value="1"/>
</dbReference>
<reference evidence="2 3" key="1">
    <citation type="submission" date="2024-09" db="EMBL/GenBank/DDBJ databases">
        <authorList>
            <person name="Sun Q."/>
            <person name="Mori K."/>
        </authorList>
    </citation>
    <scope>NUCLEOTIDE SEQUENCE [LARGE SCALE GENOMIC DNA]</scope>
    <source>
        <strain evidence="2 3">NCAIM B.02415</strain>
    </source>
</reference>
<evidence type="ECO:0000256" key="1">
    <source>
        <dbReference type="SAM" id="Phobius"/>
    </source>
</evidence>
<dbReference type="InterPro" id="IPR021257">
    <property type="entry name" value="DUF2809"/>
</dbReference>
<feature type="transmembrane region" description="Helical" evidence="1">
    <location>
        <begin position="70"/>
        <end position="88"/>
    </location>
</feature>
<accession>A0ABV6LCQ3</accession>
<proteinExistence type="predicted"/>
<sequence>MSKWLWKLKKHKQPLIKLNISKAPDGCLFCCIYLTDIYSMPKSRPVYFALVIITIILGLLSRHFKSIPLFIGDILWATMVYFIMRFLFISKPVKFNVIAALLFCFAIEFSQLYKAPWINDLRHTLFGRLVLGEGFLWSDLLCYVIGLGMGVEIERLSFKHKKQNRVNRL</sequence>
<gene>
    <name evidence="2" type="ORF">ACFFGT_23715</name>
</gene>
<keyword evidence="1" id="KW-0812">Transmembrane</keyword>
<feature type="transmembrane region" description="Helical" evidence="1">
    <location>
        <begin position="46"/>
        <end position="64"/>
    </location>
</feature>
<dbReference type="RefSeq" id="WP_377024996.1">
    <property type="nucleotide sequence ID" value="NZ_JBHLTS010000072.1"/>
</dbReference>
<keyword evidence="3" id="KW-1185">Reference proteome</keyword>
<name>A0ABV6LCQ3_9SPHI</name>
<feature type="transmembrane region" description="Helical" evidence="1">
    <location>
        <begin position="95"/>
        <end position="114"/>
    </location>
</feature>
<organism evidence="2 3">
    <name type="scientific">Mucilaginibacter angelicae</name>
    <dbReference type="NCBI Taxonomy" id="869718"/>
    <lineage>
        <taxon>Bacteria</taxon>
        <taxon>Pseudomonadati</taxon>
        <taxon>Bacteroidota</taxon>
        <taxon>Sphingobacteriia</taxon>
        <taxon>Sphingobacteriales</taxon>
        <taxon>Sphingobacteriaceae</taxon>
        <taxon>Mucilaginibacter</taxon>
    </lineage>
</organism>
<evidence type="ECO:0000313" key="3">
    <source>
        <dbReference type="Proteomes" id="UP001589828"/>
    </source>
</evidence>
<evidence type="ECO:0000313" key="2">
    <source>
        <dbReference type="EMBL" id="MFC0517238.1"/>
    </source>
</evidence>